<evidence type="ECO:0000256" key="5">
    <source>
        <dbReference type="ARBA" id="ARBA00022597"/>
    </source>
</evidence>
<feature type="transmembrane region" description="Helical" evidence="10">
    <location>
        <begin position="74"/>
        <end position="91"/>
    </location>
</feature>
<dbReference type="SUPFAM" id="SSF103473">
    <property type="entry name" value="MFS general substrate transporter"/>
    <property type="match status" value="1"/>
</dbReference>
<evidence type="ECO:0000313" key="13">
    <source>
        <dbReference type="Proteomes" id="UP000275401"/>
    </source>
</evidence>
<keyword evidence="7 10" id="KW-1133">Transmembrane helix</keyword>
<feature type="transmembrane region" description="Helical" evidence="10">
    <location>
        <begin position="276"/>
        <end position="299"/>
    </location>
</feature>
<dbReference type="NCBIfam" id="TIGR00879">
    <property type="entry name" value="SP"/>
    <property type="match status" value="1"/>
</dbReference>
<keyword evidence="13" id="KW-1185">Reference proteome</keyword>
<dbReference type="InterPro" id="IPR020846">
    <property type="entry name" value="MFS_dom"/>
</dbReference>
<dbReference type="PROSITE" id="PS00217">
    <property type="entry name" value="SUGAR_TRANSPORT_2"/>
    <property type="match status" value="1"/>
</dbReference>
<feature type="transmembrane region" description="Helical" evidence="10">
    <location>
        <begin position="195"/>
        <end position="214"/>
    </location>
</feature>
<dbReference type="CDD" id="cd17359">
    <property type="entry name" value="MFS_XylE_like"/>
    <property type="match status" value="1"/>
</dbReference>
<evidence type="ECO:0000313" key="12">
    <source>
        <dbReference type="EMBL" id="RNF77830.1"/>
    </source>
</evidence>
<feature type="transmembrane region" description="Helical" evidence="10">
    <location>
        <begin position="103"/>
        <end position="122"/>
    </location>
</feature>
<proteinExistence type="inferred from homology"/>
<keyword evidence="5" id="KW-0762">Sugar transport</keyword>
<dbReference type="InterPro" id="IPR050814">
    <property type="entry name" value="Myo-inositol_Transporter"/>
</dbReference>
<dbReference type="InterPro" id="IPR047984">
    <property type="entry name" value="XylE-like"/>
</dbReference>
<evidence type="ECO:0000256" key="1">
    <source>
        <dbReference type="ARBA" id="ARBA00004651"/>
    </source>
</evidence>
<feature type="transmembrane region" description="Helical" evidence="10">
    <location>
        <begin position="372"/>
        <end position="397"/>
    </location>
</feature>
<dbReference type="InterPro" id="IPR036259">
    <property type="entry name" value="MFS_trans_sf"/>
</dbReference>
<evidence type="ECO:0000256" key="4">
    <source>
        <dbReference type="ARBA" id="ARBA00022475"/>
    </source>
</evidence>
<evidence type="ECO:0000256" key="9">
    <source>
        <dbReference type="RuleBase" id="RU003346"/>
    </source>
</evidence>
<keyword evidence="8 10" id="KW-0472">Membrane</keyword>
<dbReference type="Proteomes" id="UP000275401">
    <property type="component" value="Unassembled WGS sequence"/>
</dbReference>
<dbReference type="InterPro" id="IPR005828">
    <property type="entry name" value="MFS_sugar_transport-like"/>
</dbReference>
<dbReference type="GO" id="GO:0022857">
    <property type="term" value="F:transmembrane transporter activity"/>
    <property type="evidence" value="ECO:0007669"/>
    <property type="project" value="InterPro"/>
</dbReference>
<reference evidence="12 13" key="1">
    <citation type="submission" date="2018-11" db="EMBL/GenBank/DDBJ databases">
        <title>The Potential of Streptomyces as Biocontrol Agents against the Tomato grey mould, Botrytis cinerea (Gray mold) Frontiers in Microbiology.</title>
        <authorList>
            <person name="Li D."/>
        </authorList>
    </citation>
    <scope>NUCLEOTIDE SEQUENCE [LARGE SCALE GENOMIC DNA]</scope>
    <source>
        <strain evidence="12 13">NEAU-LD23</strain>
    </source>
</reference>
<evidence type="ECO:0000256" key="3">
    <source>
        <dbReference type="ARBA" id="ARBA00022448"/>
    </source>
</evidence>
<feature type="transmembrane region" description="Helical" evidence="10">
    <location>
        <begin position="435"/>
        <end position="456"/>
    </location>
</feature>
<dbReference type="InterPro" id="IPR005829">
    <property type="entry name" value="Sugar_transporter_CS"/>
</dbReference>
<dbReference type="GO" id="GO:0005886">
    <property type="term" value="C:plasma membrane"/>
    <property type="evidence" value="ECO:0007669"/>
    <property type="project" value="UniProtKB-SubCell"/>
</dbReference>
<comment type="caution">
    <text evidence="12">The sequence shown here is derived from an EMBL/GenBank/DDBJ whole genome shotgun (WGS) entry which is preliminary data.</text>
</comment>
<gene>
    <name evidence="12" type="ORF">EEJ42_49625</name>
</gene>
<organism evidence="12 13">
    <name type="scientific">Streptomyces botrytidirepellens</name>
    <dbReference type="NCBI Taxonomy" id="2486417"/>
    <lineage>
        <taxon>Bacteria</taxon>
        <taxon>Bacillati</taxon>
        <taxon>Actinomycetota</taxon>
        <taxon>Actinomycetes</taxon>
        <taxon>Kitasatosporales</taxon>
        <taxon>Streptomycetaceae</taxon>
        <taxon>Streptomyces</taxon>
    </lineage>
</organism>
<comment type="similarity">
    <text evidence="2 9">Belongs to the major facilitator superfamily. Sugar transporter (TC 2.A.1.1) family.</text>
</comment>
<feature type="transmembrane region" description="Helical" evidence="10">
    <location>
        <begin position="128"/>
        <end position="153"/>
    </location>
</feature>
<dbReference type="FunFam" id="1.20.1250.20:FF:000218">
    <property type="entry name" value="facilitated trehalose transporter Tret1"/>
    <property type="match status" value="1"/>
</dbReference>
<comment type="subcellular location">
    <subcellularLocation>
        <location evidence="1">Cell membrane</location>
        <topology evidence="1">Multi-pass membrane protein</topology>
    </subcellularLocation>
</comment>
<keyword evidence="3 9" id="KW-0813">Transport</keyword>
<evidence type="ECO:0000256" key="10">
    <source>
        <dbReference type="SAM" id="Phobius"/>
    </source>
</evidence>
<dbReference type="EMBL" id="RIBZ01000884">
    <property type="protein sequence ID" value="RNF77830.1"/>
    <property type="molecule type" value="Genomic_DNA"/>
</dbReference>
<keyword evidence="6 10" id="KW-0812">Transmembrane</keyword>
<feature type="transmembrane region" description="Helical" evidence="10">
    <location>
        <begin position="311"/>
        <end position="336"/>
    </location>
</feature>
<feature type="transmembrane region" description="Helical" evidence="10">
    <location>
        <begin position="31"/>
        <end position="54"/>
    </location>
</feature>
<dbReference type="PANTHER" id="PTHR48020:SF12">
    <property type="entry name" value="PROTON MYO-INOSITOL COTRANSPORTER"/>
    <property type="match status" value="1"/>
</dbReference>
<dbReference type="PROSITE" id="PS50850">
    <property type="entry name" value="MFS"/>
    <property type="match status" value="1"/>
</dbReference>
<sequence>MDVRDDTPQAPAHGTAVTDHASPEVYRRLRVITVIATFGGLLFGYDTGVISGALPFMALSAERGGLGLTPLTEGIVASSLVAGAAFGALYGGRLSDRYGRKRAILGLAVLFFIGALGTALAPDLVVMVLFRVLLGLAVGGASATVPVFIAELAPAAHRGRLVTQNELMIVTGQLLAYTSNAVIAKTMGEGGVWRWMLALATIPAVLLWIGMLFVPESPRWLASRGRFDDAARTLGLIRDPEAVEPEFAEIKRRVMADAEEPRASWGDLRTPWVRRLVVFGFALATLTQLTGVNSIMYFAPTILLDTGLGTQAALTATIANGVVAVLAVSTGMWLLGRYGRRPMLLTGQIGVTASLVLIAFCFLVLPESAARSYLVLASMLTFLLFMQGCVATVFWLMLSEIFPLRLRGFAMGMAVFGTWTANFVVTLAFPPLIAAVGGATFLLFAAVNTATIFYYLRTVPETRGRSMEAIEAHFRGRSAA</sequence>
<dbReference type="Pfam" id="PF00083">
    <property type="entry name" value="Sugar_tr"/>
    <property type="match status" value="1"/>
</dbReference>
<feature type="domain" description="Major facilitator superfamily (MFS) profile" evidence="11">
    <location>
        <begin position="32"/>
        <end position="463"/>
    </location>
</feature>
<dbReference type="PANTHER" id="PTHR48020">
    <property type="entry name" value="PROTON MYO-INOSITOL COTRANSPORTER"/>
    <property type="match status" value="1"/>
</dbReference>
<dbReference type="PRINTS" id="PR00171">
    <property type="entry name" value="SUGRTRNSPORT"/>
</dbReference>
<dbReference type="PROSITE" id="PS00216">
    <property type="entry name" value="SUGAR_TRANSPORT_1"/>
    <property type="match status" value="1"/>
</dbReference>
<dbReference type="AlphaFoldDB" id="A0A3M8SG88"/>
<evidence type="ECO:0000256" key="7">
    <source>
        <dbReference type="ARBA" id="ARBA00022989"/>
    </source>
</evidence>
<feature type="transmembrane region" description="Helical" evidence="10">
    <location>
        <begin position="343"/>
        <end position="366"/>
    </location>
</feature>
<name>A0A3M8SG88_9ACTN</name>
<dbReference type="InterPro" id="IPR003663">
    <property type="entry name" value="Sugar/inositol_transpt"/>
</dbReference>
<dbReference type="RefSeq" id="WP_123108717.1">
    <property type="nucleotide sequence ID" value="NZ_RIBZ01000884.1"/>
</dbReference>
<evidence type="ECO:0000259" key="11">
    <source>
        <dbReference type="PROSITE" id="PS50850"/>
    </source>
</evidence>
<dbReference type="Gene3D" id="1.20.1250.20">
    <property type="entry name" value="MFS general substrate transporter like domains"/>
    <property type="match status" value="1"/>
</dbReference>
<protein>
    <submittedName>
        <fullName evidence="12">Sugar porter family MFS transporter</fullName>
    </submittedName>
</protein>
<evidence type="ECO:0000256" key="6">
    <source>
        <dbReference type="ARBA" id="ARBA00022692"/>
    </source>
</evidence>
<keyword evidence="4" id="KW-1003">Cell membrane</keyword>
<accession>A0A3M8SG88</accession>
<evidence type="ECO:0000256" key="8">
    <source>
        <dbReference type="ARBA" id="ARBA00023136"/>
    </source>
</evidence>
<feature type="transmembrane region" description="Helical" evidence="10">
    <location>
        <begin position="165"/>
        <end position="183"/>
    </location>
</feature>
<feature type="transmembrane region" description="Helical" evidence="10">
    <location>
        <begin position="409"/>
        <end position="429"/>
    </location>
</feature>
<evidence type="ECO:0000256" key="2">
    <source>
        <dbReference type="ARBA" id="ARBA00010992"/>
    </source>
</evidence>